<evidence type="ECO:0000313" key="6">
    <source>
        <dbReference type="EMBL" id="CRK92144.1"/>
    </source>
</evidence>
<evidence type="ECO:0000259" key="5">
    <source>
        <dbReference type="PROSITE" id="PS51190"/>
    </source>
</evidence>
<accession>A0A1J1HVQ6</accession>
<feature type="domain" description="PI3K/PI4K catalytic" evidence="3">
    <location>
        <begin position="3385"/>
        <end position="3709"/>
    </location>
</feature>
<dbReference type="SUPFAM" id="SSF56112">
    <property type="entry name" value="Protein kinase-like (PK-like)"/>
    <property type="match status" value="1"/>
</dbReference>
<evidence type="ECO:0000259" key="3">
    <source>
        <dbReference type="PROSITE" id="PS50290"/>
    </source>
</evidence>
<dbReference type="GO" id="GO:0006281">
    <property type="term" value="P:DNA repair"/>
    <property type="evidence" value="ECO:0007669"/>
    <property type="project" value="TreeGrafter"/>
</dbReference>
<dbReference type="InterPro" id="IPR014009">
    <property type="entry name" value="PIK_FAT"/>
</dbReference>
<dbReference type="Pfam" id="PF20206">
    <property type="entry name" value="Tra1_ring"/>
    <property type="match status" value="1"/>
</dbReference>
<feature type="compositionally biased region" description="Acidic residues" evidence="2">
    <location>
        <begin position="2614"/>
        <end position="2628"/>
    </location>
</feature>
<dbReference type="InterPro" id="IPR003152">
    <property type="entry name" value="FATC_dom"/>
</dbReference>
<organism evidence="6 7">
    <name type="scientific">Clunio marinus</name>
    <dbReference type="NCBI Taxonomy" id="568069"/>
    <lineage>
        <taxon>Eukaryota</taxon>
        <taxon>Metazoa</taxon>
        <taxon>Ecdysozoa</taxon>
        <taxon>Arthropoda</taxon>
        <taxon>Hexapoda</taxon>
        <taxon>Insecta</taxon>
        <taxon>Pterygota</taxon>
        <taxon>Neoptera</taxon>
        <taxon>Endopterygota</taxon>
        <taxon>Diptera</taxon>
        <taxon>Nematocera</taxon>
        <taxon>Chironomoidea</taxon>
        <taxon>Chironomidae</taxon>
        <taxon>Clunio</taxon>
    </lineage>
</organism>
<dbReference type="EMBL" id="CVRI01000024">
    <property type="protein sequence ID" value="CRK92144.1"/>
    <property type="molecule type" value="Genomic_DNA"/>
</dbReference>
<dbReference type="Gene3D" id="1.10.1070.11">
    <property type="entry name" value="Phosphatidylinositol 3-/4-kinase, catalytic domain"/>
    <property type="match status" value="1"/>
</dbReference>
<dbReference type="InterPro" id="IPR050517">
    <property type="entry name" value="DDR_Repair_Kinase"/>
</dbReference>
<dbReference type="STRING" id="568069.A0A1J1HVQ6"/>
<dbReference type="InterPro" id="IPR016024">
    <property type="entry name" value="ARM-type_fold"/>
</dbReference>
<dbReference type="CDD" id="cd05163">
    <property type="entry name" value="PIKK_TRRAP"/>
    <property type="match status" value="1"/>
</dbReference>
<dbReference type="PROSITE" id="PS51190">
    <property type="entry name" value="FATC"/>
    <property type="match status" value="1"/>
</dbReference>
<dbReference type="OrthoDB" id="5570127at2759"/>
<reference evidence="6 7" key="1">
    <citation type="submission" date="2015-04" db="EMBL/GenBank/DDBJ databases">
        <authorList>
            <person name="Syromyatnikov M.Y."/>
            <person name="Popov V.N."/>
        </authorList>
    </citation>
    <scope>NUCLEOTIDE SEQUENCE [LARGE SCALE GENOMIC DNA]</scope>
</reference>
<dbReference type="PANTHER" id="PTHR11139">
    <property type="entry name" value="ATAXIA TELANGIECTASIA MUTATED ATM -RELATED"/>
    <property type="match status" value="1"/>
</dbReference>
<dbReference type="Proteomes" id="UP000183832">
    <property type="component" value="Unassembled WGS sequence"/>
</dbReference>
<evidence type="ECO:0000256" key="2">
    <source>
        <dbReference type="SAM" id="MobiDB-lite"/>
    </source>
</evidence>
<dbReference type="InterPro" id="IPR046807">
    <property type="entry name" value="Tra1_central"/>
</dbReference>
<evidence type="ECO:0000259" key="4">
    <source>
        <dbReference type="PROSITE" id="PS51189"/>
    </source>
</evidence>
<dbReference type="SMART" id="SM00146">
    <property type="entry name" value="PI3Kc"/>
    <property type="match status" value="1"/>
</dbReference>
<dbReference type="GO" id="GO:0000124">
    <property type="term" value="C:SAGA complex"/>
    <property type="evidence" value="ECO:0007669"/>
    <property type="project" value="TreeGrafter"/>
</dbReference>
<dbReference type="InterPro" id="IPR003151">
    <property type="entry name" value="PIK-rel_kinase_FAT"/>
</dbReference>
<dbReference type="Pfam" id="PF20175">
    <property type="entry name" value="Tra1_central"/>
    <property type="match status" value="1"/>
</dbReference>
<dbReference type="PROSITE" id="PS50290">
    <property type="entry name" value="PI3_4_KINASE_3"/>
    <property type="match status" value="1"/>
</dbReference>
<dbReference type="GO" id="GO:0006355">
    <property type="term" value="P:regulation of DNA-templated transcription"/>
    <property type="evidence" value="ECO:0007669"/>
    <property type="project" value="TreeGrafter"/>
</dbReference>
<dbReference type="InterPro" id="IPR000403">
    <property type="entry name" value="PI3/4_kinase_cat_dom"/>
</dbReference>
<proteinExistence type="inferred from homology"/>
<gene>
    <name evidence="6" type="ORF">CLUMA_CG005737</name>
</gene>
<name>A0A1J1HVQ6_9DIPT</name>
<dbReference type="Pfam" id="PF02259">
    <property type="entry name" value="FAT"/>
    <property type="match status" value="1"/>
</dbReference>
<dbReference type="InterPro" id="IPR046805">
    <property type="entry name" value="Tra1_ring"/>
</dbReference>
<dbReference type="InterPro" id="IPR036940">
    <property type="entry name" value="PI3/4_kinase_cat_sf"/>
</dbReference>
<sequence length="3750" mass="433155">MEQLKNLELISNSNIPEEQKAKIVNEISEVFDVLINNDGNQSLIECYLKVFMNYLKSTQCQFFSESPSQKVRKTILEMIHRLPVSEMVRPYVNNILILTLSLIKEDNEENVLICLRIIIDLHKQYRPAFYPQIKEFLLYIKMIYCNLPNHMDKIFDPRFTRLDTNNVNINDIYTVTDKILPLGRNSFKVLQELPIILVLMYQLYKQNVHENVVSFLPAILNTITLEPRREFRAMENFNKELFVDFMGAQIKTLAFLAYTIKTFSGGLMEIIEGHAKTLVDGMFSLLRLCLKESAHLRKELLVATRHILATNLRTYFVPSIELLFDEDLLLGRGYTTHESLRPLAYSTLGDFIHHVRQDLKFDILVKAVNLFSKNIHDETLPTAIQIMSIRLLLNLVDCIRVQQRNDPTNIITPANRREVLVCMLKVFTLKFHTIAKVQMPIIIHKWKLHQNNQQAMSPSDIKDFITVEILPDTISKLTSIGFTPPATLNIAEYRLLIKSLISGVKTIIYGINFIDCGNLQPTSVMLAPQEVQSFIDFFNWSIESFYLYRINSIPTVNGKSSINPAVQREEKELLELFSGLFLNMTSQNFQEIFTGTIGFLIQKMIDNQNLQVIINTFLSYRSTSPLFATVMVEYLLERMEEIGSADVEKSNLYLKLFKLIFGSVSMFNVENEPMIRPYLQKIVLNSMEMAMRAEEPFNYFLLLRALFRSIGGGTYDMLYQEFLPLLPNLLGGLNRLQSGCHKQHMKDLFVELCLTVPVRLSSLLPFLPMLMDPLVSALNGSPMLVTQGLRTLELCVDNLLPDFFYDHIQPVRAELMQALWKTMRSTDNSSMGAFRILGKFGGGNRNMLIEPQKIEYQKLKKNSSAIKVIYAETEIKLPVHKIIEFAYSALKNTSSMETFYLNEIWNVVRCYLATTMDWNDDKYTLYNFFTHHSFYNIQTMTTLNIQIDESNEFVNTQQVALTAMFEAASNKELRDSVLPTMIAIVRQYTLVAIAQQAGPFKTAKLRMFSNPLILINALVDLMGNEEKEVSLFGQSILSLIIKTSTYVLGTKENVCKLPMMQYLGEKIIGLCYGKSWYAKKGGCFGLRYLCEQMSMNWINFNIFPIIKAHLFIIRDLSDDVCSGTIDLAMSNIEFILNKFIGYLKTATHDANALNTHKTIVNEFVLQTPNPHKLIRQIATKALRQIATIQKIPVATLLEPFKNFFTEMIVSSQTKTYLRHQPLTTQIGILEANHFVTSLEPKLMKFDNYQFLTDVKIIIKCDDDTMSRFDAYKDVKQLPELRETAMKVLVSWHYIYHMQHYDTEKVKNVNFCEEAFVTLFKAMESYPSLQDIAFDCLKRLTIECKEKSETGWPIQNSLDSLGDYMSWTLNSIKRLSFYSLLYPKVFTEKTCEQLLEIVKKLLQNSITANKDQNYLKIAKTGENELKIASIIELFHQIPAATSKYVVLLLRLVLATEEGISLESSSPYRGPLMKFLIRYPEETVNFLMTDEAIRRPQFNRFMIYLLKHKDGATFKNIMESKASRLQELIINDRSNYRGGSQLAMYTPKDEYESRHQAVLIVHTLIGLNDQWLPTQMIIVNALNQIWTNELQKVNDQNVVCDLWHLIAKILLHYFEHNPADINLLYQLLKAFNMRFVPDFQFLRDFLHNIVCENYTVDWKRNAFFLFVDYFGRANTTVDLKIKILTMIIIPSFAISFEKGEENRLIRGVTQDEESNVISVFINKIVNPFMMKESDDGLRIALLQFACLLVERASAHIHSNKKEDIRLLTTFGYSSLLHSKNYWDPTAIYNGHLLLSHIIARLANKKSWQEVVFKVFHSLLKAHAIEARHIVRQTLEVFMPMMPLKLNESNVSLINLTKSVIIKDGYAILQLYHVFQVIIRHHTIYYPVRHQLIQNMISSMQRLESSNSVDYRKLAIDIAEVIINWELRRIKESTEGEEKISESGGVKRSLHEVLQMPLKKQAIGENSPQPGTSQQIDDTINKPIEWNHCKSVINFLFDLLFLLSELVTPVTMTSTSLSPNEVISKLSLNLLKKVLKKDVWIRPEEDLQFTRFGKVFEDPSRVSSVTICNFLEIFIHLLDELDNNKILSILRSLQPGLAICVTSTTTKVLRLMSTFLSKVISLFPVETYINYDDLRFLYQTVEKTIRNGLEVFEKDNETPTASFFGTFLILKTAFSNNSVYFEKFVEKFTRFVALLKSEHINVNVQLQSTLQASTPNMELTKEMLLQSLQLLKNHLKVMSVDTRKTFINLILVELIEKSNDPRIIKTIIQVIDSWFKMKNPELEPTLREKILLLQKLTHHIESRFSSEASLNILFLELILMIYSDPMLNTIDLTSKLDQAFLSGLRSSQSDIRQKFFKFFDKTVERNLYDRLLYILSTKAWDSIGNHYWIKQCIELLILSSKSKQQISNVETSQMIPSITAGINFVTPDEVKAFYDHAEMNQVVNFIDENEIDELIEAGNIISDLECEDMPTNREEILKKIINSQLKFLKSNRDIKTEEFLSAAVQLCHLDSKLAESVWIETFPRLWTALDDNQKENVTKEVIPFLSAGTKVNVKESHISAVNTFTQSLTLCDPPVFIPPSLMRSLSKAHNLWHRMALVAEDMTEEFSKKVIPRENEFGDENNDDDDDDDNETLNEIIESLSSMYTSLREEDMWAGLWKKHAKYSETNAAIFYEQMGYFDEAQIVYETIMFKCKQEISNGLDTTGINAEIQLWQEHWIRCTKELNDWNLLISYGQRRRDKYAFLLMDCAWRISDWNLMKQNLSQVEQITSKLSNYKLNLYNGYVAVLSQKENPVMVGKHIELASLACLQEWRRLPNIVSHIHIPILQVAQQIMELQEASQIHQDLQRKQALPFHDMKSIVKTWKNRLPIIADDLTHWNDIFTWRQHHYQLITESTGTNMSIANLGSQASSQATIQFGKIARKQNMLSVAQKSLREVENIILPADCYQKIIQNVKCLIQQAQSSEDSQNILCDGLKTIESCNIEIFQNDHKASLYAYKGYLYTYLSRSIDANKSFSHAVDLCDSSNKAWGLYGEYLEMIFQRNPKLTSLGVSAMTCFFHAARDQSETKTRKFLAKVIWLLTYEETRTEMLKVFESYMLGVPTLNWLSWIPQLLNCLVQYESVVIMNLLNQIAKIFPQAVYFPIRTLYLMLKLEQRERHKCIEQAKLLQGGGEQNDQQPGTSLNSNIGGAMKSTSAMWRCSKIMQLIREFHPTVVCSLEGILDQLVSKTEVEGVRWFRENAFEENLHQLKQGLEKFYAIAFDNRGIINQATITQPTLNLVKKLVSNFTQVSESTSEVILLDPVFTSLRMQFASGFDFVTPENNKLLDLINRLKACIKVMEAKVRTLPKSFVVEEKYRFLSNFSQKAAEVDLPGELLLPRHSHYNVKIARFMPLVEIVQKHNTSARRLYIQGTNGKIYPYLVVNDSGMIDARREERILQLFRMLNSYLAKTKETSKRFLNITVPRVVAVLPQMRLVEDDTSSISLLDVFKNHCASSKIDYDAPIMKYYKRLGDIQKRGAHNTQLTLSDIFKDIQTNTIPKTVFKDWATRTFNSATDYWTFRKMFTLQLSLCCILEYAFHLTRLNADMMYLHQDSGLLNVSYFKFDLDDVNGEFNKMRPVPFRLTPNIVEFLTNIGISGPLQASVIATARCFLQPNFQLMSILRTILRDEIITIHRKQIMNTRPIDPNEDLSIDKSYIDINAQHLIKAVSSSVAAIKTRLSELMFYDQDEETKISQLITKASSHNNLSRMDPAFHPWF</sequence>
<feature type="domain" description="FAT" evidence="4">
    <location>
        <begin position="2578"/>
        <end position="3144"/>
    </location>
</feature>
<keyword evidence="7" id="KW-1185">Reference proteome</keyword>
<dbReference type="SMART" id="SM01343">
    <property type="entry name" value="FATC"/>
    <property type="match status" value="1"/>
</dbReference>
<dbReference type="PROSITE" id="PS51189">
    <property type="entry name" value="FAT"/>
    <property type="match status" value="1"/>
</dbReference>
<dbReference type="InterPro" id="IPR011009">
    <property type="entry name" value="Kinase-like_dom_sf"/>
</dbReference>
<dbReference type="Pfam" id="PF00454">
    <property type="entry name" value="PI3_PI4_kinase"/>
    <property type="match status" value="1"/>
</dbReference>
<evidence type="ECO:0000256" key="1">
    <source>
        <dbReference type="ARBA" id="ARBA00007234"/>
    </source>
</evidence>
<comment type="similarity">
    <text evidence="1">Belongs to the PI3/PI4-kinase family. TRA1 subfamily.</text>
</comment>
<evidence type="ECO:0000313" key="7">
    <source>
        <dbReference type="Proteomes" id="UP000183832"/>
    </source>
</evidence>
<dbReference type="PANTHER" id="PTHR11139:SF1">
    <property type="entry name" value="TRANSFORMATION_TRANSCRIPTION DOMAIN-ASSOCIATED PROTEIN"/>
    <property type="match status" value="1"/>
</dbReference>
<dbReference type="GO" id="GO:0035267">
    <property type="term" value="C:NuA4 histone acetyltransferase complex"/>
    <property type="evidence" value="ECO:0007669"/>
    <property type="project" value="TreeGrafter"/>
</dbReference>
<dbReference type="SUPFAM" id="SSF48371">
    <property type="entry name" value="ARM repeat"/>
    <property type="match status" value="2"/>
</dbReference>
<dbReference type="GO" id="GO:0005634">
    <property type="term" value="C:nucleus"/>
    <property type="evidence" value="ECO:0007669"/>
    <property type="project" value="TreeGrafter"/>
</dbReference>
<feature type="region of interest" description="Disordered" evidence="2">
    <location>
        <begin position="2608"/>
        <end position="2628"/>
    </location>
</feature>
<protein>
    <submittedName>
        <fullName evidence="6">CLUMA_CG005737, isoform A</fullName>
    </submittedName>
</protein>
<feature type="domain" description="FATC" evidence="5">
    <location>
        <begin position="3718"/>
        <end position="3750"/>
    </location>
</feature>